<dbReference type="Proteomes" id="UP001500213">
    <property type="component" value="Unassembled WGS sequence"/>
</dbReference>
<dbReference type="PANTHER" id="PTHR22602">
    <property type="entry name" value="TRANSFERASE CAF17, MITOCHONDRIAL-RELATED"/>
    <property type="match status" value="1"/>
</dbReference>
<protein>
    <submittedName>
        <fullName evidence="3">Folate-binding protein YgfZ</fullName>
    </submittedName>
</protein>
<evidence type="ECO:0000313" key="3">
    <source>
        <dbReference type="EMBL" id="GAA4184902.1"/>
    </source>
</evidence>
<dbReference type="PIRSF" id="PIRSF006487">
    <property type="entry name" value="GcvT"/>
    <property type="match status" value="1"/>
</dbReference>
<reference evidence="4" key="1">
    <citation type="journal article" date="2019" name="Int. J. Syst. Evol. Microbiol.">
        <title>The Global Catalogue of Microorganisms (GCM) 10K type strain sequencing project: providing services to taxonomists for standard genome sequencing and annotation.</title>
        <authorList>
            <consortium name="The Broad Institute Genomics Platform"/>
            <consortium name="The Broad Institute Genome Sequencing Center for Infectious Disease"/>
            <person name="Wu L."/>
            <person name="Ma J."/>
        </authorList>
    </citation>
    <scope>NUCLEOTIDE SEQUENCE [LARGE SCALE GENOMIC DNA]</scope>
    <source>
        <strain evidence="4">JCM 17593</strain>
    </source>
</reference>
<organism evidence="3 4">
    <name type="scientific">Gryllotalpicola kribbensis</name>
    <dbReference type="NCBI Taxonomy" id="993084"/>
    <lineage>
        <taxon>Bacteria</taxon>
        <taxon>Bacillati</taxon>
        <taxon>Actinomycetota</taxon>
        <taxon>Actinomycetes</taxon>
        <taxon>Micrococcales</taxon>
        <taxon>Microbacteriaceae</taxon>
        <taxon>Gryllotalpicola</taxon>
    </lineage>
</organism>
<gene>
    <name evidence="3" type="ORF">GCM10022288_06220</name>
</gene>
<dbReference type="PANTHER" id="PTHR22602:SF0">
    <property type="entry name" value="TRANSFERASE CAF17, MITOCHONDRIAL-RELATED"/>
    <property type="match status" value="1"/>
</dbReference>
<dbReference type="InterPro" id="IPR027266">
    <property type="entry name" value="TrmE/GcvT-like"/>
</dbReference>
<dbReference type="RefSeq" id="WP_344773705.1">
    <property type="nucleotide sequence ID" value="NZ_BAABBX010000004.1"/>
</dbReference>
<accession>A0ABP8AJA8</accession>
<keyword evidence="1" id="KW-0809">Transit peptide</keyword>
<evidence type="ECO:0000313" key="4">
    <source>
        <dbReference type="Proteomes" id="UP001500213"/>
    </source>
</evidence>
<comment type="caution">
    <text evidence="3">The sequence shown here is derived from an EMBL/GenBank/DDBJ whole genome shotgun (WGS) entry which is preliminary data.</text>
</comment>
<evidence type="ECO:0000256" key="1">
    <source>
        <dbReference type="ARBA" id="ARBA00022946"/>
    </source>
</evidence>
<proteinExistence type="predicted"/>
<name>A0ABP8AJA8_9MICO</name>
<sequence length="407" mass="42934">MTALFSSLDGAVLVGDGPDAGAVWHYGNPVGEQRALEDGRAVVELAQRAVITIAGPDRLSWLNSITSQSLLGLAEGESSETLVLDPSGRIEFAVRVVEDGERLWLIVDRAEAAALVDFLQKMRFMLRVEIEDVTDASAVVGSTVPLFSVRAARGSIDESAAAAPAGRLGAAAAPAGRLGAAEWRPGDRTVVWHDPWSQVAAGGHQYAAADHDYSGWSWFETIVTREFAAGLAARAASGLVAVAGIAASEALRIAARRPRFATEVDERSIPHELDWLRSAVHLNKGCYRGQETIAKVHNLGHPPRRLVLLHLDGSDAVLPEAGAEVVQGEAVVGHVTAAALHHELGPIALAVVKRSTDPAAELRVRAGGVEIAAAQEVIVPPSAGAAAEVPRLPRLGAVTRQRREHAD</sequence>
<dbReference type="InterPro" id="IPR045179">
    <property type="entry name" value="YgfZ/GcvT"/>
</dbReference>
<dbReference type="InterPro" id="IPR017703">
    <property type="entry name" value="YgfZ/GCV_T_CS"/>
</dbReference>
<dbReference type="EMBL" id="BAABBX010000004">
    <property type="protein sequence ID" value="GAA4184902.1"/>
    <property type="molecule type" value="Genomic_DNA"/>
</dbReference>
<dbReference type="Pfam" id="PF08669">
    <property type="entry name" value="GCV_T_C"/>
    <property type="match status" value="1"/>
</dbReference>
<dbReference type="Gene3D" id="3.30.1360.120">
    <property type="entry name" value="Probable tRNA modification gtpase trme, domain 1"/>
    <property type="match status" value="1"/>
</dbReference>
<evidence type="ECO:0000259" key="2">
    <source>
        <dbReference type="Pfam" id="PF08669"/>
    </source>
</evidence>
<dbReference type="InterPro" id="IPR013977">
    <property type="entry name" value="GcvT_C"/>
</dbReference>
<dbReference type="SUPFAM" id="SSF103025">
    <property type="entry name" value="Folate-binding domain"/>
    <property type="match status" value="1"/>
</dbReference>
<dbReference type="InterPro" id="IPR029043">
    <property type="entry name" value="GcvT/YgfZ_C"/>
</dbReference>
<keyword evidence="4" id="KW-1185">Reference proteome</keyword>
<dbReference type="NCBIfam" id="TIGR03317">
    <property type="entry name" value="ygfZ_signature"/>
    <property type="match status" value="1"/>
</dbReference>
<feature type="domain" description="Aminomethyltransferase C-terminal" evidence="2">
    <location>
        <begin position="304"/>
        <end position="373"/>
    </location>
</feature>
<dbReference type="SUPFAM" id="SSF101790">
    <property type="entry name" value="Aminomethyltransferase beta-barrel domain"/>
    <property type="match status" value="1"/>
</dbReference>